<sequence length="401" mass="42492">MAPMPPYATDIPDSEYDNPNQKTRRTRLPKPENPNSRSSAYDVYDNYLTAPDANGTANRNSGVGALGLGLMNGDISDSDDEDDDKTTSRKPPASKHAALAAATGAPSSTPAAKSHSPPPIAAPRPGYAAPIATLNLARPEPAASPQGRRSADTGNPFEPASQPSTPRNPFADPSTPTGPSFPVPNRDAPPALRIPVGPPGARASPASSVPSSPHPLQPPMSPIVPVFARPAQTPAAQRDVKFSPVIRGDDDGTLLAKRGDRGDQFWRRFSMIAKEENQKTVNEKQSLWLRKSQSGSQRLARWVWIVGVILILCIAGGIGLGWYASHNAPDHQQPTAIGGSANRGGFSSSSSVPVVGSKGPGPSIKTSLHVSPTHTVARREVLEARATGLPFSHRRRHTLRR</sequence>
<reference evidence="4" key="1">
    <citation type="submission" date="2024-06" db="EMBL/GenBank/DDBJ databases">
        <title>Multi-omics analyses provide insights into the biosynthesis of the anticancer antibiotic pleurotin in Hohenbuehelia grisea.</title>
        <authorList>
            <person name="Weaver J.A."/>
            <person name="Alberti F."/>
        </authorList>
    </citation>
    <scope>NUCLEOTIDE SEQUENCE [LARGE SCALE GENOMIC DNA]</scope>
    <source>
        <strain evidence="4">T-177</strain>
    </source>
</reference>
<feature type="compositionally biased region" description="Low complexity" evidence="1">
    <location>
        <begin position="199"/>
        <end position="211"/>
    </location>
</feature>
<gene>
    <name evidence="3" type="ORF">HGRIS_005985</name>
</gene>
<evidence type="ECO:0000313" key="4">
    <source>
        <dbReference type="Proteomes" id="UP001556367"/>
    </source>
</evidence>
<feature type="compositionally biased region" description="Pro residues" evidence="1">
    <location>
        <begin position="212"/>
        <end position="222"/>
    </location>
</feature>
<feature type="compositionally biased region" description="Low complexity" evidence="1">
    <location>
        <begin position="338"/>
        <end position="363"/>
    </location>
</feature>
<protein>
    <submittedName>
        <fullName evidence="3">Uncharacterized protein</fullName>
    </submittedName>
</protein>
<accession>A0ABR3JZZ9</accession>
<evidence type="ECO:0000256" key="1">
    <source>
        <dbReference type="SAM" id="MobiDB-lite"/>
    </source>
</evidence>
<proteinExistence type="predicted"/>
<evidence type="ECO:0000256" key="2">
    <source>
        <dbReference type="SAM" id="Phobius"/>
    </source>
</evidence>
<comment type="caution">
    <text evidence="3">The sequence shown here is derived from an EMBL/GenBank/DDBJ whole genome shotgun (WGS) entry which is preliminary data.</text>
</comment>
<keyword evidence="2" id="KW-0472">Membrane</keyword>
<keyword evidence="4" id="KW-1185">Reference proteome</keyword>
<feature type="region of interest" description="Disordered" evidence="1">
    <location>
        <begin position="334"/>
        <end position="368"/>
    </location>
</feature>
<feature type="transmembrane region" description="Helical" evidence="2">
    <location>
        <begin position="299"/>
        <end position="324"/>
    </location>
</feature>
<keyword evidence="2" id="KW-0812">Transmembrane</keyword>
<feature type="region of interest" description="Disordered" evidence="1">
    <location>
        <begin position="1"/>
        <end position="224"/>
    </location>
</feature>
<organism evidence="3 4">
    <name type="scientific">Hohenbuehelia grisea</name>
    <dbReference type="NCBI Taxonomy" id="104357"/>
    <lineage>
        <taxon>Eukaryota</taxon>
        <taxon>Fungi</taxon>
        <taxon>Dikarya</taxon>
        <taxon>Basidiomycota</taxon>
        <taxon>Agaricomycotina</taxon>
        <taxon>Agaricomycetes</taxon>
        <taxon>Agaricomycetidae</taxon>
        <taxon>Agaricales</taxon>
        <taxon>Pleurotineae</taxon>
        <taxon>Pleurotaceae</taxon>
        <taxon>Hohenbuehelia</taxon>
    </lineage>
</organism>
<feature type="compositionally biased region" description="Low complexity" evidence="1">
    <location>
        <begin position="90"/>
        <end position="114"/>
    </location>
</feature>
<dbReference type="EMBL" id="JASNQZ010000001">
    <property type="protein sequence ID" value="KAL0960990.1"/>
    <property type="molecule type" value="Genomic_DNA"/>
</dbReference>
<keyword evidence="2" id="KW-1133">Transmembrane helix</keyword>
<name>A0ABR3JZZ9_9AGAR</name>
<dbReference type="Proteomes" id="UP001556367">
    <property type="component" value="Unassembled WGS sequence"/>
</dbReference>
<evidence type="ECO:0000313" key="3">
    <source>
        <dbReference type="EMBL" id="KAL0960990.1"/>
    </source>
</evidence>